<organism evidence="8 9">
    <name type="scientific">Cellulomonas triticagri</name>
    <dbReference type="NCBI Taxonomy" id="2483352"/>
    <lineage>
        <taxon>Bacteria</taxon>
        <taxon>Bacillati</taxon>
        <taxon>Actinomycetota</taxon>
        <taxon>Actinomycetes</taxon>
        <taxon>Micrococcales</taxon>
        <taxon>Cellulomonadaceae</taxon>
        <taxon>Cellulomonas</taxon>
    </lineage>
</organism>
<dbReference type="SUPFAM" id="SSF103088">
    <property type="entry name" value="OmpA-like"/>
    <property type="match status" value="1"/>
</dbReference>
<gene>
    <name evidence="8" type="ORF">EBM89_04375</name>
</gene>
<comment type="subcellular location">
    <subcellularLocation>
        <location evidence="1">Cell outer membrane</location>
    </subcellularLocation>
</comment>
<dbReference type="InterPro" id="IPR006665">
    <property type="entry name" value="OmpA-like"/>
</dbReference>
<sequence>MPAVTRVRAAALTVSLLLLPACSAGKPTPERSADRPAEAAAPTPSASAAQRDARPAVTGYAPGEIPPVPLVVLPDLSMLDASLAGFALDLDAAVGDLPGITVTPTRCDATTGAVESSRGALLAYGDGSGVFTGPDGGVVNYGDGSGTYTIAGTTVTVYGDGSGTYSAGGTQVVAYGDGSGLYDDGTTAVTIHSDGSGSWARGDRSIVNYGDGSGLYTDGATRVVNYGDGSGLYDDGDLVVQNWGDGTGTVDGVPVEVDPLPVVPPLGAFPSMGVIAPVESCGATLTLDAGVLFDFGSAEIRPDAAAALDTLAAALADVASPAGTVAGHTDSVSSAELNQRLSEDRADAVAAALADRGVTTAFDVVGRGEDQPVAPNEVAGQDNPAGRQLNRRVEILLPSVTS</sequence>
<evidence type="ECO:0000313" key="9">
    <source>
        <dbReference type="Proteomes" id="UP000269289"/>
    </source>
</evidence>
<dbReference type="EMBL" id="RFFI01000015">
    <property type="protein sequence ID" value="RMI13456.1"/>
    <property type="molecule type" value="Genomic_DNA"/>
</dbReference>
<evidence type="ECO:0000256" key="1">
    <source>
        <dbReference type="ARBA" id="ARBA00004442"/>
    </source>
</evidence>
<keyword evidence="3" id="KW-0998">Cell outer membrane</keyword>
<dbReference type="Gene3D" id="3.30.1330.60">
    <property type="entry name" value="OmpA-like domain"/>
    <property type="match status" value="1"/>
</dbReference>
<evidence type="ECO:0000256" key="2">
    <source>
        <dbReference type="ARBA" id="ARBA00023136"/>
    </source>
</evidence>
<evidence type="ECO:0000256" key="6">
    <source>
        <dbReference type="SAM" id="SignalP"/>
    </source>
</evidence>
<feature type="signal peptide" evidence="6">
    <location>
        <begin position="1"/>
        <end position="23"/>
    </location>
</feature>
<dbReference type="RefSeq" id="WP_122148237.1">
    <property type="nucleotide sequence ID" value="NZ_RFFI01000015.1"/>
</dbReference>
<feature type="domain" description="OmpA-like" evidence="7">
    <location>
        <begin position="280"/>
        <end position="401"/>
    </location>
</feature>
<feature type="compositionally biased region" description="Low complexity" evidence="5">
    <location>
        <begin position="38"/>
        <end position="49"/>
    </location>
</feature>
<dbReference type="OrthoDB" id="5166631at2"/>
<dbReference type="PANTHER" id="PTHR30329:SF21">
    <property type="entry name" value="LIPOPROTEIN YIAD-RELATED"/>
    <property type="match status" value="1"/>
</dbReference>
<dbReference type="PANTHER" id="PTHR30329">
    <property type="entry name" value="STATOR ELEMENT OF FLAGELLAR MOTOR COMPLEX"/>
    <property type="match status" value="1"/>
</dbReference>
<evidence type="ECO:0000256" key="5">
    <source>
        <dbReference type="SAM" id="MobiDB-lite"/>
    </source>
</evidence>
<keyword evidence="2 4" id="KW-0472">Membrane</keyword>
<dbReference type="InterPro" id="IPR050330">
    <property type="entry name" value="Bact_OuterMem_StrucFunc"/>
</dbReference>
<keyword evidence="9" id="KW-1185">Reference proteome</keyword>
<name>A0A3M2JMF1_9CELL</name>
<feature type="region of interest" description="Disordered" evidence="5">
    <location>
        <begin position="25"/>
        <end position="60"/>
    </location>
</feature>
<comment type="caution">
    <text evidence="8">The sequence shown here is derived from an EMBL/GenBank/DDBJ whole genome shotgun (WGS) entry which is preliminary data.</text>
</comment>
<dbReference type="InterPro" id="IPR036737">
    <property type="entry name" value="OmpA-like_sf"/>
</dbReference>
<dbReference type="InterPro" id="IPR006664">
    <property type="entry name" value="OMP_bac"/>
</dbReference>
<evidence type="ECO:0000256" key="3">
    <source>
        <dbReference type="ARBA" id="ARBA00023237"/>
    </source>
</evidence>
<dbReference type="GO" id="GO:0009279">
    <property type="term" value="C:cell outer membrane"/>
    <property type="evidence" value="ECO:0007669"/>
    <property type="project" value="UniProtKB-SubCell"/>
</dbReference>
<dbReference type="PROSITE" id="PS51123">
    <property type="entry name" value="OMPA_2"/>
    <property type="match status" value="1"/>
</dbReference>
<evidence type="ECO:0000259" key="7">
    <source>
        <dbReference type="PROSITE" id="PS51123"/>
    </source>
</evidence>
<keyword evidence="6" id="KW-0732">Signal</keyword>
<protein>
    <submittedName>
        <fullName evidence="8">OmpA family protein</fullName>
    </submittedName>
</protein>
<dbReference type="PRINTS" id="PR01021">
    <property type="entry name" value="OMPADOMAIN"/>
</dbReference>
<dbReference type="Pfam" id="PF00691">
    <property type="entry name" value="OmpA"/>
    <property type="match status" value="1"/>
</dbReference>
<dbReference type="CDD" id="cd07185">
    <property type="entry name" value="OmpA_C-like"/>
    <property type="match status" value="1"/>
</dbReference>
<dbReference type="Proteomes" id="UP000269289">
    <property type="component" value="Unassembled WGS sequence"/>
</dbReference>
<reference evidence="8 9" key="1">
    <citation type="submission" date="2018-10" db="EMBL/GenBank/DDBJ databases">
        <title>Isolation, diversity and antifungal activity of actinobacteria from wheat.</title>
        <authorList>
            <person name="Han C."/>
        </authorList>
    </citation>
    <scope>NUCLEOTIDE SEQUENCE [LARGE SCALE GENOMIC DNA]</scope>
    <source>
        <strain evidence="8 9">NEAU-YY56</strain>
    </source>
</reference>
<dbReference type="AlphaFoldDB" id="A0A3M2JMF1"/>
<accession>A0A3M2JMF1</accession>
<proteinExistence type="predicted"/>
<feature type="compositionally biased region" description="Basic and acidic residues" evidence="5">
    <location>
        <begin position="28"/>
        <end position="37"/>
    </location>
</feature>
<feature type="chain" id="PRO_5017996633" evidence="6">
    <location>
        <begin position="24"/>
        <end position="402"/>
    </location>
</feature>
<evidence type="ECO:0000256" key="4">
    <source>
        <dbReference type="PROSITE-ProRule" id="PRU00473"/>
    </source>
</evidence>
<evidence type="ECO:0000313" key="8">
    <source>
        <dbReference type="EMBL" id="RMI13456.1"/>
    </source>
</evidence>